<feature type="non-terminal residue" evidence="3">
    <location>
        <position position="1"/>
    </location>
</feature>
<dbReference type="InterPro" id="IPR036013">
    <property type="entry name" value="Band_7/SPFH_dom_sf"/>
</dbReference>
<evidence type="ECO:0000313" key="3">
    <source>
        <dbReference type="EMBL" id="NGO38853.1"/>
    </source>
</evidence>
<protein>
    <recommendedName>
        <fullName evidence="2">Band 7 domain-containing protein</fullName>
    </recommendedName>
</protein>
<dbReference type="RefSeq" id="WP_205880804.1">
    <property type="nucleotide sequence ID" value="NZ_JAAKYA010000032.1"/>
</dbReference>
<dbReference type="Gene3D" id="3.30.479.30">
    <property type="entry name" value="Band 7 domain"/>
    <property type="match status" value="1"/>
</dbReference>
<organism evidence="3 4">
    <name type="scientific">Limisphaera ngatamarikiensis</name>
    <dbReference type="NCBI Taxonomy" id="1324935"/>
    <lineage>
        <taxon>Bacteria</taxon>
        <taxon>Pseudomonadati</taxon>
        <taxon>Verrucomicrobiota</taxon>
        <taxon>Verrucomicrobiia</taxon>
        <taxon>Limisphaerales</taxon>
        <taxon>Limisphaeraceae</taxon>
        <taxon>Limisphaera</taxon>
    </lineage>
</organism>
<proteinExistence type="predicted"/>
<gene>
    <name evidence="3" type="ORF">G4L39_05515</name>
</gene>
<dbReference type="Pfam" id="PF01145">
    <property type="entry name" value="Band_7"/>
    <property type="match status" value="1"/>
</dbReference>
<dbReference type="PANTHER" id="PTHR42911">
    <property type="entry name" value="MODULATOR OF FTSH PROTEASE HFLC"/>
    <property type="match status" value="1"/>
</dbReference>
<dbReference type="PANTHER" id="PTHR42911:SF2">
    <property type="entry name" value="PROHIBITIN FAMILY PROTEIN"/>
    <property type="match status" value="1"/>
</dbReference>
<dbReference type="AlphaFoldDB" id="A0A6M1RME3"/>
<sequence>LQAAERMLEGVLGNAKGAVVGRYRLSDFLNVDPNQVKFEQIEREIRELVEAQLRTNRTGIEIEFLGIKKIGLPESVTQTVFDRMTSERKVLVSRLENEGEAEAQRIRAAADRQAAEILAAAEAEATRIRGEGEARAAELLPVFERNPALANFELRLRALEQALRERTTLIFDERTPPFDLFQGFLTNRNTR</sequence>
<evidence type="ECO:0000256" key="1">
    <source>
        <dbReference type="ARBA" id="ARBA00004167"/>
    </source>
</evidence>
<dbReference type="Proteomes" id="UP000477311">
    <property type="component" value="Unassembled WGS sequence"/>
</dbReference>
<dbReference type="EMBL" id="JAAKYA010000032">
    <property type="protein sequence ID" value="NGO38853.1"/>
    <property type="molecule type" value="Genomic_DNA"/>
</dbReference>
<dbReference type="SUPFAM" id="SSF117892">
    <property type="entry name" value="Band 7/SPFH domain"/>
    <property type="match status" value="1"/>
</dbReference>
<dbReference type="GO" id="GO:0016020">
    <property type="term" value="C:membrane"/>
    <property type="evidence" value="ECO:0007669"/>
    <property type="project" value="UniProtKB-SubCell"/>
</dbReference>
<evidence type="ECO:0000313" key="4">
    <source>
        <dbReference type="Proteomes" id="UP000477311"/>
    </source>
</evidence>
<name>A0A6M1RME3_9BACT</name>
<dbReference type="InterPro" id="IPR001107">
    <property type="entry name" value="Band_7"/>
</dbReference>
<accession>A0A6M1RME3</accession>
<feature type="domain" description="Band 7" evidence="2">
    <location>
        <begin position="5"/>
        <end position="100"/>
    </location>
</feature>
<reference evidence="3 4" key="1">
    <citation type="submission" date="2020-02" db="EMBL/GenBank/DDBJ databases">
        <title>Draft genome sequence of Limisphaera ngatamarikiensis NGM72.4T, a thermophilic Verrucomicrobia grouped in subdivision 3.</title>
        <authorList>
            <person name="Carere C.R."/>
            <person name="Steen J."/>
            <person name="Hugenholtz P."/>
            <person name="Stott M.B."/>
        </authorList>
    </citation>
    <scope>NUCLEOTIDE SEQUENCE [LARGE SCALE GENOMIC DNA]</scope>
    <source>
        <strain evidence="3 4">NGM72.4</strain>
    </source>
</reference>
<keyword evidence="4" id="KW-1185">Reference proteome</keyword>
<comment type="subcellular location">
    <subcellularLocation>
        <location evidence="1">Membrane</location>
        <topology evidence="1">Single-pass membrane protein</topology>
    </subcellularLocation>
</comment>
<evidence type="ECO:0000259" key="2">
    <source>
        <dbReference type="Pfam" id="PF01145"/>
    </source>
</evidence>
<comment type="caution">
    <text evidence="3">The sequence shown here is derived from an EMBL/GenBank/DDBJ whole genome shotgun (WGS) entry which is preliminary data.</text>
</comment>